<protein>
    <submittedName>
        <fullName evidence="1">Uncharacterized protein</fullName>
    </submittedName>
</protein>
<sequence>MTTPPRWRAFVFTATMAALLLALARRFGIEGHEASVIDLAARAIDRQVAAYPPLPVLLTALLDNLTAGLLPSAADVLSVLIAGTAGPLSAAGQRSGHRGWPWPWSRGPASCCFACSCYALGWPCSSFGRETAPCH</sequence>
<keyword evidence="2" id="KW-1185">Reference proteome</keyword>
<comment type="caution">
    <text evidence="1">The sequence shown here is derived from an EMBL/GenBank/DDBJ whole genome shotgun (WGS) entry which is preliminary data.</text>
</comment>
<gene>
    <name evidence="1" type="ORF">D3874_23655</name>
</gene>
<dbReference type="Proteomes" id="UP000284605">
    <property type="component" value="Unassembled WGS sequence"/>
</dbReference>
<proteinExistence type="predicted"/>
<dbReference type="EMBL" id="QYUK01000011">
    <property type="protein sequence ID" value="RJF89596.1"/>
    <property type="molecule type" value="Genomic_DNA"/>
</dbReference>
<name>A0A418WHT1_9PROT</name>
<evidence type="ECO:0000313" key="1">
    <source>
        <dbReference type="EMBL" id="RJF89596.1"/>
    </source>
</evidence>
<dbReference type="RefSeq" id="WP_119781648.1">
    <property type="nucleotide sequence ID" value="NZ_QYUK01000011.1"/>
</dbReference>
<accession>A0A418WHT1</accession>
<organism evidence="1 2">
    <name type="scientific">Oleomonas cavernae</name>
    <dbReference type="NCBI Taxonomy" id="2320859"/>
    <lineage>
        <taxon>Bacteria</taxon>
        <taxon>Pseudomonadati</taxon>
        <taxon>Pseudomonadota</taxon>
        <taxon>Alphaproteobacteria</taxon>
        <taxon>Acetobacterales</taxon>
        <taxon>Acetobacteraceae</taxon>
        <taxon>Oleomonas</taxon>
    </lineage>
</organism>
<evidence type="ECO:0000313" key="2">
    <source>
        <dbReference type="Proteomes" id="UP000284605"/>
    </source>
</evidence>
<dbReference type="AlphaFoldDB" id="A0A418WHT1"/>
<reference evidence="1 2" key="1">
    <citation type="submission" date="2018-09" db="EMBL/GenBank/DDBJ databases">
        <authorList>
            <person name="Zhu H."/>
        </authorList>
    </citation>
    <scope>NUCLEOTIDE SEQUENCE [LARGE SCALE GENOMIC DNA]</scope>
    <source>
        <strain evidence="1 2">K1W22B-8</strain>
    </source>
</reference>